<dbReference type="SMART" id="SM00382">
    <property type="entry name" value="AAA"/>
    <property type="match status" value="1"/>
</dbReference>
<sequence length="443" mass="49181">MADLFDSGDAGAQSEQGGPNDAPRPLADRLRPRTLAEVIGQEQVLGEEAPLGVMLSSGSLSSLIFWGPPGVGKTTIARLLAQETDLHFVQISAIFTGVPDLKKVFEAAKIRRQNGQGTLLFVDEIHRFNKAQQDGFLPYMEDGTILLVGATTENPSFELNAAVLSRSQVLVLERLSLADLERLTQRAEQALERRLPLLPEARDALHQMADGDGRALLNLIEQIAAWKVEQPLGREALATRLMRRAAKYDKSGDEHYNLISALHKSVRGSDPDAALYWFARMLEGGEDPKYLARRLTRMAVEDIALADPQAQAICLQAWETYERLGSPEGELALAQAVIYLALAPKTNAGYMAYKAARRLAKETGSEPPPKHILNAPTKLMEQQGYGKGYDYDHNAEDGFSGQNYFPDGVKRPVLYQPVERGFERELRKRTEFFAKKRIQRQGE</sequence>
<dbReference type="GO" id="GO:0005524">
    <property type="term" value="F:ATP binding"/>
    <property type="evidence" value="ECO:0007669"/>
    <property type="project" value="UniProtKB-KW"/>
</dbReference>
<dbReference type="InterPro" id="IPR051314">
    <property type="entry name" value="AAA_ATPase_RarA/MGS1/WRNIP1"/>
</dbReference>
<dbReference type="GO" id="GO:0008047">
    <property type="term" value="F:enzyme activator activity"/>
    <property type="evidence" value="ECO:0007669"/>
    <property type="project" value="TreeGrafter"/>
</dbReference>
<dbReference type="GO" id="GO:0003677">
    <property type="term" value="F:DNA binding"/>
    <property type="evidence" value="ECO:0007669"/>
    <property type="project" value="InterPro"/>
</dbReference>
<dbReference type="GO" id="GO:0006261">
    <property type="term" value="P:DNA-templated DNA replication"/>
    <property type="evidence" value="ECO:0007669"/>
    <property type="project" value="TreeGrafter"/>
</dbReference>
<dbReference type="PANTHER" id="PTHR13779">
    <property type="entry name" value="WERNER HELICASE-INTERACTING PROTEIN 1 FAMILY MEMBER"/>
    <property type="match status" value="1"/>
</dbReference>
<dbReference type="CDD" id="cd18139">
    <property type="entry name" value="HLD_clamp_RarA"/>
    <property type="match status" value="1"/>
</dbReference>
<dbReference type="EMBL" id="PVUF01000017">
    <property type="protein sequence ID" value="PRZ45164.1"/>
    <property type="molecule type" value="Genomic_DNA"/>
</dbReference>
<dbReference type="PANTHER" id="PTHR13779:SF7">
    <property type="entry name" value="ATPASE WRNIP1"/>
    <property type="match status" value="1"/>
</dbReference>
<dbReference type="InterPro" id="IPR027417">
    <property type="entry name" value="P-loop_NTPase"/>
</dbReference>
<dbReference type="Gene3D" id="1.20.272.10">
    <property type="match status" value="1"/>
</dbReference>
<dbReference type="Gene3D" id="1.10.3710.10">
    <property type="entry name" value="DNA polymerase III clamp loader subunits, C-terminal domain"/>
    <property type="match status" value="1"/>
</dbReference>
<dbReference type="Gene3D" id="3.40.50.300">
    <property type="entry name" value="P-loop containing nucleotide triphosphate hydrolases"/>
    <property type="match status" value="1"/>
</dbReference>
<dbReference type="SUPFAM" id="SSF48019">
    <property type="entry name" value="post-AAA+ oligomerization domain-like"/>
    <property type="match status" value="1"/>
</dbReference>
<evidence type="ECO:0000313" key="10">
    <source>
        <dbReference type="Proteomes" id="UP000237718"/>
    </source>
</evidence>
<evidence type="ECO:0000256" key="7">
    <source>
        <dbReference type="SAM" id="MobiDB-lite"/>
    </source>
</evidence>
<dbReference type="AlphaFoldDB" id="A0A2T1A9E2"/>
<keyword evidence="6" id="KW-0067">ATP-binding</keyword>
<comment type="caution">
    <text evidence="9">The sequence shown here is derived from an EMBL/GenBank/DDBJ whole genome shotgun (WGS) entry which is preliminary data.</text>
</comment>
<dbReference type="InterPro" id="IPR003593">
    <property type="entry name" value="AAA+_ATPase"/>
</dbReference>
<dbReference type="Proteomes" id="UP000237718">
    <property type="component" value="Unassembled WGS sequence"/>
</dbReference>
<dbReference type="GO" id="GO:0000731">
    <property type="term" value="P:DNA synthesis involved in DNA repair"/>
    <property type="evidence" value="ECO:0007669"/>
    <property type="project" value="TreeGrafter"/>
</dbReference>
<dbReference type="GO" id="GO:0017116">
    <property type="term" value="F:single-stranded DNA helicase activity"/>
    <property type="evidence" value="ECO:0007669"/>
    <property type="project" value="TreeGrafter"/>
</dbReference>
<protein>
    <recommendedName>
        <fullName evidence="3">Replication-associated recombination protein A</fullName>
    </recommendedName>
</protein>
<dbReference type="GO" id="GO:0009378">
    <property type="term" value="F:four-way junction helicase activity"/>
    <property type="evidence" value="ECO:0007669"/>
    <property type="project" value="InterPro"/>
</dbReference>
<evidence type="ECO:0000313" key="9">
    <source>
        <dbReference type="EMBL" id="PRZ45164.1"/>
    </source>
</evidence>
<evidence type="ECO:0000256" key="2">
    <source>
        <dbReference type="ARBA" id="ARBA00008959"/>
    </source>
</evidence>
<dbReference type="Pfam" id="PF12002">
    <property type="entry name" value="MgsA_C"/>
    <property type="match status" value="1"/>
</dbReference>
<keyword evidence="5" id="KW-0547">Nucleotide-binding</keyword>
<evidence type="ECO:0000256" key="3">
    <source>
        <dbReference type="ARBA" id="ARBA00020776"/>
    </source>
</evidence>
<evidence type="ECO:0000256" key="5">
    <source>
        <dbReference type="ARBA" id="ARBA00022741"/>
    </source>
</evidence>
<proteinExistence type="inferred from homology"/>
<dbReference type="Pfam" id="PF16193">
    <property type="entry name" value="AAA_assoc_2"/>
    <property type="match status" value="1"/>
</dbReference>
<name>A0A2T1A9E2_TRISK</name>
<dbReference type="OrthoDB" id="9778364at2"/>
<evidence type="ECO:0000256" key="1">
    <source>
        <dbReference type="ARBA" id="ARBA00002393"/>
    </source>
</evidence>
<comment type="similarity">
    <text evidence="2">Belongs to the AAA ATPase family. RarA/MGS1/WRNIP1 subfamily.</text>
</comment>
<dbReference type="FunFam" id="3.40.50.300:FF:000137">
    <property type="entry name" value="Replication-associated recombination protein A"/>
    <property type="match status" value="1"/>
</dbReference>
<dbReference type="SUPFAM" id="SSF52540">
    <property type="entry name" value="P-loop containing nucleoside triphosphate hydrolases"/>
    <property type="match status" value="1"/>
</dbReference>
<dbReference type="InterPro" id="IPR008921">
    <property type="entry name" value="DNA_pol3_clamp-load_cplx_C"/>
</dbReference>
<evidence type="ECO:0000256" key="6">
    <source>
        <dbReference type="ARBA" id="ARBA00022840"/>
    </source>
</evidence>
<gene>
    <name evidence="9" type="ORF">CLV89_11746</name>
</gene>
<evidence type="ECO:0000256" key="4">
    <source>
        <dbReference type="ARBA" id="ARBA00022705"/>
    </source>
</evidence>
<accession>A0A2T1A9E2</accession>
<feature type="region of interest" description="Disordered" evidence="7">
    <location>
        <begin position="1"/>
        <end position="27"/>
    </location>
</feature>
<evidence type="ECO:0000259" key="8">
    <source>
        <dbReference type="SMART" id="SM00382"/>
    </source>
</evidence>
<dbReference type="GO" id="GO:0006310">
    <property type="term" value="P:DNA recombination"/>
    <property type="evidence" value="ECO:0007669"/>
    <property type="project" value="InterPro"/>
</dbReference>
<dbReference type="FunFam" id="1.20.272.10:FF:000001">
    <property type="entry name" value="Putative AAA family ATPase"/>
    <property type="match status" value="1"/>
</dbReference>
<dbReference type="RefSeq" id="WP_106165208.1">
    <property type="nucleotide sequence ID" value="NZ_PVUF01000017.1"/>
</dbReference>
<dbReference type="InterPro" id="IPR021886">
    <property type="entry name" value="MgsA_C"/>
</dbReference>
<dbReference type="CDD" id="cd00009">
    <property type="entry name" value="AAA"/>
    <property type="match status" value="1"/>
</dbReference>
<comment type="function">
    <text evidence="1">DNA-dependent ATPase that plays important roles in cellular responses to stalled DNA replication processes.</text>
</comment>
<reference evidence="9 10" key="1">
    <citation type="submission" date="2018-03" db="EMBL/GenBank/DDBJ databases">
        <title>Genomic Encyclopedia of Archaeal and Bacterial Type Strains, Phase II (KMG-II): from individual species to whole genera.</title>
        <authorList>
            <person name="Goeker M."/>
        </authorList>
    </citation>
    <scope>NUCLEOTIDE SEQUENCE [LARGE SCALE GENOMIC DNA]</scope>
    <source>
        <strain evidence="9 10">DSM 25328</strain>
    </source>
</reference>
<feature type="domain" description="AAA+ ATPase" evidence="8">
    <location>
        <begin position="59"/>
        <end position="177"/>
    </location>
</feature>
<organism evidence="9 10">
    <name type="scientific">Tritonibacter scottomollicae</name>
    <name type="common">Epibacterium scottomollicae</name>
    <dbReference type="NCBI Taxonomy" id="483013"/>
    <lineage>
        <taxon>Bacteria</taxon>
        <taxon>Pseudomonadati</taxon>
        <taxon>Pseudomonadota</taxon>
        <taxon>Alphaproteobacteria</taxon>
        <taxon>Rhodobacterales</taxon>
        <taxon>Paracoccaceae</taxon>
        <taxon>Tritonibacter</taxon>
    </lineage>
</organism>
<dbReference type="InterPro" id="IPR032423">
    <property type="entry name" value="AAA_assoc_2"/>
</dbReference>
<keyword evidence="4" id="KW-0235">DNA replication</keyword>
<dbReference type="InterPro" id="IPR008824">
    <property type="entry name" value="RuvB-like_N"/>
</dbReference>
<dbReference type="Pfam" id="PF05496">
    <property type="entry name" value="RuvB_N"/>
    <property type="match status" value="1"/>
</dbReference>